<evidence type="ECO:0000313" key="1">
    <source>
        <dbReference type="EMBL" id="KKN77883.1"/>
    </source>
</evidence>
<name>A0A0F9WHM3_9ZZZZ</name>
<sequence length="75" mass="8559">MRKVFKNNIVLLRGQRRAPKIHLYCNSFCLPPYIGFKLGKTIHALTFFTEEEADAMLKDTDKFMAAVNDLLGAPE</sequence>
<gene>
    <name evidence="1" type="ORF">LCGC14_0356200</name>
</gene>
<dbReference type="AlphaFoldDB" id="A0A0F9WHM3"/>
<dbReference type="EMBL" id="LAZR01000272">
    <property type="protein sequence ID" value="KKN77883.1"/>
    <property type="molecule type" value="Genomic_DNA"/>
</dbReference>
<protein>
    <submittedName>
        <fullName evidence="1">Uncharacterized protein</fullName>
    </submittedName>
</protein>
<comment type="caution">
    <text evidence="1">The sequence shown here is derived from an EMBL/GenBank/DDBJ whole genome shotgun (WGS) entry which is preliminary data.</text>
</comment>
<organism evidence="1">
    <name type="scientific">marine sediment metagenome</name>
    <dbReference type="NCBI Taxonomy" id="412755"/>
    <lineage>
        <taxon>unclassified sequences</taxon>
        <taxon>metagenomes</taxon>
        <taxon>ecological metagenomes</taxon>
    </lineage>
</organism>
<proteinExistence type="predicted"/>
<reference evidence="1" key="1">
    <citation type="journal article" date="2015" name="Nature">
        <title>Complex archaea that bridge the gap between prokaryotes and eukaryotes.</title>
        <authorList>
            <person name="Spang A."/>
            <person name="Saw J.H."/>
            <person name="Jorgensen S.L."/>
            <person name="Zaremba-Niedzwiedzka K."/>
            <person name="Martijn J."/>
            <person name="Lind A.E."/>
            <person name="van Eijk R."/>
            <person name="Schleper C."/>
            <person name="Guy L."/>
            <person name="Ettema T.J."/>
        </authorList>
    </citation>
    <scope>NUCLEOTIDE SEQUENCE</scope>
</reference>
<accession>A0A0F9WHM3</accession>